<dbReference type="InterPro" id="IPR022764">
    <property type="entry name" value="Peptidase_S54_rhomboid_dom"/>
</dbReference>
<dbReference type="PANTHER" id="PTHR22936">
    <property type="entry name" value="RHOMBOID-RELATED"/>
    <property type="match status" value="1"/>
</dbReference>
<accession>A0A6P8DWF0</accession>
<keyword evidence="8 10" id="KW-1133">Transmembrane helix</keyword>
<dbReference type="OrthoDB" id="418595at2759"/>
<sequence>MAGDVPSSSSGEIQQVRTSSWRIHSNNIIHPVDIDTPPPSAVATPSPTPVVYREVKHFKKWAPWLVPCFVAANTTVFVITMYVNACPKNSVHCIAKFLGRLSFQPFKENPLLGPSSSTLLKMGALDVSKVVDRRQVWLLITCIWLHGGLLHLLANMLSLLIIGIGLEQEFGFVRIGMLYIISGLGGSLMSALFIQSNISVGASGALFGLLGGMLSELITNWTIYSNKVLHRFLVATSVTLLVVIAINLAVGILPHVDNFAHIGGFLSGFFLGFIILIRPQYSWITQKYTPPGFTSSTARPKFKMYQRTLWVVSLIVLVTGYFMPILCTFVLYLQLPYCCVYRTSNHGFGFETCICLIHDRFTLGLIMLLRGVNANNYCSWCHYLSCVPTSRWSCKTSPSFCITSQSGNQFNLTCSDSGKSHVYTLRGATNSQIEGLCSEVCS</sequence>
<dbReference type="InterPro" id="IPR002610">
    <property type="entry name" value="Peptidase_S54_rhomboid-like"/>
</dbReference>
<dbReference type="Gene3D" id="1.20.1540.10">
    <property type="entry name" value="Rhomboid-like"/>
    <property type="match status" value="1"/>
</dbReference>
<keyword evidence="6 10" id="KW-0378">Hydrolase</keyword>
<evidence type="ECO:0000256" key="3">
    <source>
        <dbReference type="ARBA" id="ARBA00009045"/>
    </source>
</evidence>
<feature type="transmembrane region" description="Helical" evidence="10">
    <location>
        <begin position="309"/>
        <end position="333"/>
    </location>
</feature>
<evidence type="ECO:0000259" key="11">
    <source>
        <dbReference type="Pfam" id="PF01694"/>
    </source>
</evidence>
<comment type="subcellular location">
    <subcellularLocation>
        <location evidence="2 10">Membrane</location>
        <topology evidence="2 10">Multi-pass membrane protein</topology>
    </subcellularLocation>
</comment>
<dbReference type="RefSeq" id="XP_031396603.1">
    <property type="nucleotide sequence ID" value="XM_031540743.1"/>
</dbReference>
<feature type="transmembrane region" description="Helical" evidence="10">
    <location>
        <begin position="259"/>
        <end position="277"/>
    </location>
</feature>
<evidence type="ECO:0000256" key="2">
    <source>
        <dbReference type="ARBA" id="ARBA00004141"/>
    </source>
</evidence>
<evidence type="ECO:0000256" key="8">
    <source>
        <dbReference type="ARBA" id="ARBA00022989"/>
    </source>
</evidence>
<evidence type="ECO:0000256" key="10">
    <source>
        <dbReference type="RuleBase" id="RU362115"/>
    </source>
</evidence>
<evidence type="ECO:0000256" key="7">
    <source>
        <dbReference type="ARBA" id="ARBA00022825"/>
    </source>
</evidence>
<gene>
    <name evidence="13" type="primary">LOC116207682</name>
</gene>
<dbReference type="Pfam" id="PF01694">
    <property type="entry name" value="Rhomboid"/>
    <property type="match status" value="1"/>
</dbReference>
<evidence type="ECO:0000313" key="13">
    <source>
        <dbReference type="RefSeq" id="XP_031396603.1"/>
    </source>
</evidence>
<dbReference type="GO" id="GO:0005794">
    <property type="term" value="C:Golgi apparatus"/>
    <property type="evidence" value="ECO:0007669"/>
    <property type="project" value="UniProtKB-ARBA"/>
</dbReference>
<evidence type="ECO:0000256" key="9">
    <source>
        <dbReference type="ARBA" id="ARBA00023136"/>
    </source>
</evidence>
<dbReference type="InterPro" id="IPR035952">
    <property type="entry name" value="Rhomboid-like_sf"/>
</dbReference>
<dbReference type="GeneID" id="116207682"/>
<comment type="similarity">
    <text evidence="3 10">Belongs to the peptidase S54 family.</text>
</comment>
<dbReference type="SUPFAM" id="SSF144091">
    <property type="entry name" value="Rhomboid-like"/>
    <property type="match status" value="1"/>
</dbReference>
<evidence type="ECO:0000256" key="6">
    <source>
        <dbReference type="ARBA" id="ARBA00022801"/>
    </source>
</evidence>
<evidence type="ECO:0000256" key="4">
    <source>
        <dbReference type="ARBA" id="ARBA00022670"/>
    </source>
</evidence>
<keyword evidence="7 10" id="KW-0720">Serine protease</keyword>
<feature type="transmembrane region" description="Helical" evidence="10">
    <location>
        <begin position="232"/>
        <end position="253"/>
    </location>
</feature>
<comment type="function">
    <text evidence="10">Serine protease involved in intramembrane proteolysis.</text>
</comment>
<feature type="transmembrane region" description="Helical" evidence="10">
    <location>
        <begin position="200"/>
        <end position="220"/>
    </location>
</feature>
<dbReference type="FunFam" id="1.20.1540.10:FF:000019">
    <property type="entry name" value="RHOMBOID-like protein"/>
    <property type="match status" value="1"/>
</dbReference>
<dbReference type="GO" id="GO:0004252">
    <property type="term" value="F:serine-type endopeptidase activity"/>
    <property type="evidence" value="ECO:0007669"/>
    <property type="project" value="InterPro"/>
</dbReference>
<evidence type="ECO:0000256" key="1">
    <source>
        <dbReference type="ARBA" id="ARBA00000156"/>
    </source>
</evidence>
<evidence type="ECO:0000313" key="12">
    <source>
        <dbReference type="Proteomes" id="UP000515151"/>
    </source>
</evidence>
<feature type="transmembrane region" description="Helical" evidence="10">
    <location>
        <begin position="176"/>
        <end position="194"/>
    </location>
</feature>
<keyword evidence="5 10" id="KW-0812">Transmembrane</keyword>
<dbReference type="GO" id="GO:0016020">
    <property type="term" value="C:membrane"/>
    <property type="evidence" value="ECO:0007669"/>
    <property type="project" value="UniProtKB-SubCell"/>
</dbReference>
<feature type="transmembrane region" description="Helical" evidence="10">
    <location>
        <begin position="136"/>
        <end position="164"/>
    </location>
</feature>
<organism evidence="12 13">
    <name type="scientific">Punica granatum</name>
    <name type="common">Pomegranate</name>
    <dbReference type="NCBI Taxonomy" id="22663"/>
    <lineage>
        <taxon>Eukaryota</taxon>
        <taxon>Viridiplantae</taxon>
        <taxon>Streptophyta</taxon>
        <taxon>Embryophyta</taxon>
        <taxon>Tracheophyta</taxon>
        <taxon>Spermatophyta</taxon>
        <taxon>Magnoliopsida</taxon>
        <taxon>eudicotyledons</taxon>
        <taxon>Gunneridae</taxon>
        <taxon>Pentapetalae</taxon>
        <taxon>rosids</taxon>
        <taxon>malvids</taxon>
        <taxon>Myrtales</taxon>
        <taxon>Lythraceae</taxon>
        <taxon>Punica</taxon>
    </lineage>
</organism>
<keyword evidence="9 10" id="KW-0472">Membrane</keyword>
<evidence type="ECO:0000256" key="5">
    <source>
        <dbReference type="ARBA" id="ARBA00022692"/>
    </source>
</evidence>
<keyword evidence="4 10" id="KW-0645">Protease</keyword>
<dbReference type="AlphaFoldDB" id="A0A6P8DWF0"/>
<dbReference type="Proteomes" id="UP000515151">
    <property type="component" value="Chromosome 5"/>
</dbReference>
<dbReference type="PANTHER" id="PTHR22936:SF79">
    <property type="entry name" value="RHOMBOID-LIKE PROTEIN 4"/>
    <property type="match status" value="1"/>
</dbReference>
<dbReference type="EC" id="3.4.21.105" evidence="10"/>
<feature type="domain" description="Peptidase S54 rhomboid" evidence="11">
    <location>
        <begin position="134"/>
        <end position="276"/>
    </location>
</feature>
<keyword evidence="12" id="KW-1185">Reference proteome</keyword>
<feature type="transmembrane region" description="Helical" evidence="10">
    <location>
        <begin position="61"/>
        <end position="82"/>
    </location>
</feature>
<dbReference type="GO" id="GO:0006508">
    <property type="term" value="P:proteolysis"/>
    <property type="evidence" value="ECO:0007669"/>
    <property type="project" value="UniProtKB-KW"/>
</dbReference>
<protein>
    <recommendedName>
        <fullName evidence="10">RHOMBOID-like protein</fullName>
        <ecNumber evidence="10">3.4.21.105</ecNumber>
    </recommendedName>
</protein>
<comment type="catalytic activity">
    <reaction evidence="1 10">
        <text>Cleaves type-1 transmembrane domains using a catalytic dyad composed of serine and histidine that are contributed by different transmembrane domains.</text>
        <dbReference type="EC" id="3.4.21.105"/>
    </reaction>
</comment>
<name>A0A6P8DWF0_PUNGR</name>
<reference evidence="12" key="1">
    <citation type="journal article" date="2020" name="Plant Biotechnol. J.">
        <title>The pomegranate (Punica granatum L.) draft genome dissects genetic divergence between soft- and hard-seeded cultivars.</title>
        <authorList>
            <person name="Luo X."/>
            <person name="Li H."/>
            <person name="Wu Z."/>
            <person name="Yao W."/>
            <person name="Zhao P."/>
            <person name="Cao D."/>
            <person name="Yu H."/>
            <person name="Li K."/>
            <person name="Poudel K."/>
            <person name="Zhao D."/>
            <person name="Zhang F."/>
            <person name="Xia X."/>
            <person name="Chen L."/>
            <person name="Wang Q."/>
            <person name="Jing D."/>
            <person name="Cao S."/>
        </authorList>
    </citation>
    <scope>NUCLEOTIDE SEQUENCE [LARGE SCALE GENOMIC DNA]</scope>
    <source>
        <strain evidence="12">cv. Tunisia</strain>
    </source>
</reference>
<proteinExistence type="inferred from homology"/>
<reference evidence="13" key="2">
    <citation type="submission" date="2025-08" db="UniProtKB">
        <authorList>
            <consortium name="RefSeq"/>
        </authorList>
    </citation>
    <scope>IDENTIFICATION</scope>
    <source>
        <tissue evidence="13">Leaf</tissue>
    </source>
</reference>